<dbReference type="EMBL" id="PGOL01000817">
    <property type="protein sequence ID" value="PKI64460.1"/>
    <property type="molecule type" value="Genomic_DNA"/>
</dbReference>
<name>A0A2I0K8E2_PUNGR</name>
<keyword evidence="1" id="KW-0472">Membrane</keyword>
<gene>
    <name evidence="2" type="ORF">CRG98_015134</name>
</gene>
<evidence type="ECO:0000313" key="2">
    <source>
        <dbReference type="EMBL" id="PKI64460.1"/>
    </source>
</evidence>
<comment type="caution">
    <text evidence="2">The sequence shown here is derived from an EMBL/GenBank/DDBJ whole genome shotgun (WGS) entry which is preliminary data.</text>
</comment>
<evidence type="ECO:0000313" key="3">
    <source>
        <dbReference type="Proteomes" id="UP000233551"/>
    </source>
</evidence>
<feature type="transmembrane region" description="Helical" evidence="1">
    <location>
        <begin position="133"/>
        <end position="155"/>
    </location>
</feature>
<reference evidence="2 3" key="1">
    <citation type="submission" date="2017-11" db="EMBL/GenBank/DDBJ databases">
        <title>De-novo sequencing of pomegranate (Punica granatum L.) genome.</title>
        <authorList>
            <person name="Akparov Z."/>
            <person name="Amiraslanov A."/>
            <person name="Hajiyeva S."/>
            <person name="Abbasov M."/>
            <person name="Kaur K."/>
            <person name="Hamwieh A."/>
            <person name="Solovyev V."/>
            <person name="Salamov A."/>
            <person name="Braich B."/>
            <person name="Kosarev P."/>
            <person name="Mahmoud A."/>
            <person name="Hajiyev E."/>
            <person name="Babayeva S."/>
            <person name="Izzatullayeva V."/>
            <person name="Mammadov A."/>
            <person name="Mammadov A."/>
            <person name="Sharifova S."/>
            <person name="Ojaghi J."/>
            <person name="Eynullazada K."/>
            <person name="Bayramov B."/>
            <person name="Abdulazimova A."/>
            <person name="Shahmuradov I."/>
        </authorList>
    </citation>
    <scope>NUCLEOTIDE SEQUENCE [LARGE SCALE GENOMIC DNA]</scope>
    <source>
        <strain evidence="3">cv. AG2017</strain>
        <tissue evidence="2">Leaf</tissue>
    </source>
</reference>
<accession>A0A2I0K8E2</accession>
<dbReference type="Proteomes" id="UP000233551">
    <property type="component" value="Unassembled WGS sequence"/>
</dbReference>
<dbReference type="AlphaFoldDB" id="A0A2I0K8E2"/>
<proteinExistence type="predicted"/>
<organism evidence="2 3">
    <name type="scientific">Punica granatum</name>
    <name type="common">Pomegranate</name>
    <dbReference type="NCBI Taxonomy" id="22663"/>
    <lineage>
        <taxon>Eukaryota</taxon>
        <taxon>Viridiplantae</taxon>
        <taxon>Streptophyta</taxon>
        <taxon>Embryophyta</taxon>
        <taxon>Tracheophyta</taxon>
        <taxon>Spermatophyta</taxon>
        <taxon>Magnoliopsida</taxon>
        <taxon>eudicotyledons</taxon>
        <taxon>Gunneridae</taxon>
        <taxon>Pentapetalae</taxon>
        <taxon>rosids</taxon>
        <taxon>malvids</taxon>
        <taxon>Myrtales</taxon>
        <taxon>Lythraceae</taxon>
        <taxon>Punica</taxon>
    </lineage>
</organism>
<sequence>MAKGTFRGERSKTVENIVGAVIALHQRSLSDEVTSNPNGLDLAVAAVVKPHCQKSCPFLYFQEQERKEKGAVVARYRHHHEGGDGHRQTTTAPFSLFSLALQREGRGHDFRGSISLMVTINVRSMSLATRLPLRGYGCPCWVFTTLFFILLSSLVDLVTLKQNEGQ</sequence>
<keyword evidence="1" id="KW-0812">Transmembrane</keyword>
<evidence type="ECO:0000256" key="1">
    <source>
        <dbReference type="SAM" id="Phobius"/>
    </source>
</evidence>
<keyword evidence="3" id="KW-1185">Reference proteome</keyword>
<protein>
    <submittedName>
        <fullName evidence="2">Uncharacterized protein</fullName>
    </submittedName>
</protein>
<keyword evidence="1" id="KW-1133">Transmembrane helix</keyword>